<evidence type="ECO:0000256" key="3">
    <source>
        <dbReference type="SAM" id="SignalP"/>
    </source>
</evidence>
<proteinExistence type="predicted"/>
<comment type="caution">
    <text evidence="5">The sequence shown here is derived from an EMBL/GenBank/DDBJ whole genome shotgun (WGS) entry which is preliminary data.</text>
</comment>
<feature type="signal peptide" evidence="3">
    <location>
        <begin position="1"/>
        <end position="23"/>
    </location>
</feature>
<dbReference type="GO" id="GO:0003993">
    <property type="term" value="F:acid phosphatase activity"/>
    <property type="evidence" value="ECO:0007669"/>
    <property type="project" value="InterPro"/>
</dbReference>
<dbReference type="SUPFAM" id="SSF56300">
    <property type="entry name" value="Metallo-dependent phosphatases"/>
    <property type="match status" value="1"/>
</dbReference>
<dbReference type="Proteomes" id="UP001147830">
    <property type="component" value="Unassembled WGS sequence"/>
</dbReference>
<evidence type="ECO:0000256" key="1">
    <source>
        <dbReference type="ARBA" id="ARBA00022729"/>
    </source>
</evidence>
<dbReference type="PANTHER" id="PTHR45867:SF3">
    <property type="entry name" value="ACID PHOSPHATASE TYPE 7"/>
    <property type="match status" value="1"/>
</dbReference>
<sequence length="819" mass="90133">MIHSRSIFMAFTLLAVLLTGCGADDNSDKNPSPDVPDTEDPGKPTDPTDPSPGLPDVAAPVSATAPDFIVRPYLQSPGTDTMSVMFETQDSAPQVWARPFGTKSEFLKVTATAVSADGLVYRAPLTGLTSNTLYEYYVLSANDADTQNVTQAFAFKTWPATTDNVSEARFIALSDTQLDTASNEEVLRNVVKDGFMTIECNAAQPETCAENIAGITVSGDVVQTGGNRDNWRSQFFGRMADITPYVPLITVPGNHDYYSNAELELYRTYMSPPDTGSVGYDKRWYYLDYLNLRLIGLDSYPISGAHGSFNIETLAVQRQWLRETLKDAELNSSQFVMGMFHHGCLSEMWNVGESIGSCELVTELEQFSQHTGAVTGHLFGHTHAYSRGQSMNVPHLWLNAASASGYIEPLNDEEHQKNQLRDYDTFEISRSEFGYSVLTYQFGSEPTLTLVRRKGGFDGDTGFAIIDQVVFQPGVESNVPHAVSGTGDADRSAITLGIQVALPENVHEVQWQLSESADFSATVFDVWGNHTRHTNLYYAEAAAVTGDKSFGFDAINTQQDADIFQLDLIALMEEQTVRPGADQYFRWHKRFSSQNTHTSSYDDYAGQPWPSLSLKPGSTYYWRARVRNNEMNWSEWSDNNQFRLNGTRTDNLLVNGDAETGDTRSWMLDAGLISAITASDNGGFAAADGNYYFAGRGFGHSTSAACCTDRQSQVVDLSTYHSEIDAGSVFVEFSVMATTWSGADQPEILLEFLDDSGQVINWSGDEPRSVSSAKSWQQVKIEGAVPAGTRSARVSIGGERKAGSDNDVYFDNLSLNLLY</sequence>
<protein>
    <submittedName>
        <fullName evidence="5">Metallophosphoesterase</fullName>
    </submittedName>
</protein>
<reference evidence="5" key="1">
    <citation type="journal article" date="2022" name="Front. Microbiol.">
        <title>Genome-based taxonomic rearrangement of Oceanobacter-related bacteria including the description of Thalassolituus hydrocarbonoclasticus sp. nov. and Thalassolituus pacificus sp. nov. and emended description of the genus Thalassolituus.</title>
        <authorList>
            <person name="Dong C."/>
            <person name="Wei L."/>
            <person name="Wang J."/>
            <person name="Lai Q."/>
            <person name="Huang Z."/>
            <person name="Shao Z."/>
        </authorList>
    </citation>
    <scope>NUCLEOTIDE SEQUENCE</scope>
    <source>
        <strain evidence="5">59MF3M-4</strain>
    </source>
</reference>
<evidence type="ECO:0000313" key="6">
    <source>
        <dbReference type="Proteomes" id="UP001147830"/>
    </source>
</evidence>
<dbReference type="InterPro" id="IPR004843">
    <property type="entry name" value="Calcineurin-like_PHP"/>
</dbReference>
<keyword evidence="6" id="KW-1185">Reference proteome</keyword>
<accession>A0A9X3AEQ6</accession>
<dbReference type="RefSeq" id="WP_260975181.1">
    <property type="nucleotide sequence ID" value="NZ_JAOANI010000012.1"/>
</dbReference>
<evidence type="ECO:0000256" key="2">
    <source>
        <dbReference type="SAM" id="MobiDB-lite"/>
    </source>
</evidence>
<dbReference type="Gene3D" id="2.60.120.260">
    <property type="entry name" value="Galactose-binding domain-like"/>
    <property type="match status" value="1"/>
</dbReference>
<dbReference type="GO" id="GO:0046872">
    <property type="term" value="F:metal ion binding"/>
    <property type="evidence" value="ECO:0007669"/>
    <property type="project" value="InterPro"/>
</dbReference>
<dbReference type="InterPro" id="IPR008963">
    <property type="entry name" value="Purple_acid_Pase-like_N"/>
</dbReference>
<dbReference type="PROSITE" id="PS51257">
    <property type="entry name" value="PROKAR_LIPOPROTEIN"/>
    <property type="match status" value="1"/>
</dbReference>
<evidence type="ECO:0000313" key="5">
    <source>
        <dbReference type="EMBL" id="MCT7358262.1"/>
    </source>
</evidence>
<dbReference type="Gene3D" id="2.60.40.10">
    <property type="entry name" value="Immunoglobulins"/>
    <property type="match status" value="1"/>
</dbReference>
<name>A0A9X3AEQ6_9GAMM</name>
<dbReference type="EMBL" id="JAOANI010000012">
    <property type="protein sequence ID" value="MCT7358262.1"/>
    <property type="molecule type" value="Genomic_DNA"/>
</dbReference>
<dbReference type="SUPFAM" id="SSF49363">
    <property type="entry name" value="Purple acid phosphatase, N-terminal domain"/>
    <property type="match status" value="1"/>
</dbReference>
<organism evidence="5 6">
    <name type="scientific">Thalassolituus pacificus</name>
    <dbReference type="NCBI Taxonomy" id="2975440"/>
    <lineage>
        <taxon>Bacteria</taxon>
        <taxon>Pseudomonadati</taxon>
        <taxon>Pseudomonadota</taxon>
        <taxon>Gammaproteobacteria</taxon>
        <taxon>Oceanospirillales</taxon>
        <taxon>Oceanospirillaceae</taxon>
        <taxon>Thalassolituus</taxon>
    </lineage>
</organism>
<feature type="domain" description="Calcineurin-like phosphoesterase" evidence="4">
    <location>
        <begin position="169"/>
        <end position="385"/>
    </location>
</feature>
<dbReference type="AlphaFoldDB" id="A0A9X3AEQ6"/>
<dbReference type="PANTHER" id="PTHR45867">
    <property type="entry name" value="PURPLE ACID PHOSPHATASE"/>
    <property type="match status" value="1"/>
</dbReference>
<evidence type="ECO:0000259" key="4">
    <source>
        <dbReference type="Pfam" id="PF00149"/>
    </source>
</evidence>
<feature type="region of interest" description="Disordered" evidence="2">
    <location>
        <begin position="25"/>
        <end position="58"/>
    </location>
</feature>
<dbReference type="Pfam" id="PF00149">
    <property type="entry name" value="Metallophos"/>
    <property type="match status" value="1"/>
</dbReference>
<dbReference type="Gene3D" id="3.60.21.10">
    <property type="match status" value="1"/>
</dbReference>
<gene>
    <name evidence="5" type="ORF">NYR02_04400</name>
</gene>
<dbReference type="InterPro" id="IPR013783">
    <property type="entry name" value="Ig-like_fold"/>
</dbReference>
<keyword evidence="1 3" id="KW-0732">Signal</keyword>
<feature type="chain" id="PRO_5040750901" evidence="3">
    <location>
        <begin position="24"/>
        <end position="819"/>
    </location>
</feature>
<reference evidence="5" key="2">
    <citation type="submission" date="2022-08" db="EMBL/GenBank/DDBJ databases">
        <authorList>
            <person name="Dong C."/>
        </authorList>
    </citation>
    <scope>NUCLEOTIDE SEQUENCE</scope>
    <source>
        <strain evidence="5">59MF3M-4</strain>
    </source>
</reference>
<dbReference type="InterPro" id="IPR029052">
    <property type="entry name" value="Metallo-depent_PP-like"/>
</dbReference>